<dbReference type="STRING" id="42156.A0A3P6TZV6"/>
<evidence type="ECO:0000256" key="1">
    <source>
        <dbReference type="ARBA" id="ARBA00000156"/>
    </source>
</evidence>
<gene>
    <name evidence="12" type="ORF">NLS_LOCUS8626</name>
</gene>
<reference evidence="12 13" key="1">
    <citation type="submission" date="2018-08" db="EMBL/GenBank/DDBJ databases">
        <authorList>
            <person name="Laetsch R D."/>
            <person name="Stevens L."/>
            <person name="Kumar S."/>
            <person name="Blaxter L. M."/>
        </authorList>
    </citation>
    <scope>NUCLEOTIDE SEQUENCE [LARGE SCALE GENOMIC DNA]</scope>
</reference>
<keyword evidence="13" id="KW-1185">Reference proteome</keyword>
<dbReference type="InterPro" id="IPR022764">
    <property type="entry name" value="Peptidase_S54_rhomboid_dom"/>
</dbReference>
<feature type="domain" description="Peptidase S54 rhomboid" evidence="11">
    <location>
        <begin position="171"/>
        <end position="311"/>
    </location>
</feature>
<dbReference type="FunFam" id="1.20.1540.10:FF:000012">
    <property type="entry name" value="Rhomboid family protein"/>
    <property type="match status" value="1"/>
</dbReference>
<keyword evidence="6" id="KW-0378">Hydrolase</keyword>
<feature type="transmembrane region" description="Helical" evidence="10">
    <location>
        <begin position="70"/>
        <end position="91"/>
    </location>
</feature>
<dbReference type="PANTHER" id="PTHR43731">
    <property type="entry name" value="RHOMBOID PROTEASE"/>
    <property type="match status" value="1"/>
</dbReference>
<organism evidence="12 13">
    <name type="scientific">Litomosoides sigmodontis</name>
    <name type="common">Filarial nematode worm</name>
    <dbReference type="NCBI Taxonomy" id="42156"/>
    <lineage>
        <taxon>Eukaryota</taxon>
        <taxon>Metazoa</taxon>
        <taxon>Ecdysozoa</taxon>
        <taxon>Nematoda</taxon>
        <taxon>Chromadorea</taxon>
        <taxon>Rhabditida</taxon>
        <taxon>Spirurina</taxon>
        <taxon>Spiruromorpha</taxon>
        <taxon>Filarioidea</taxon>
        <taxon>Onchocercidae</taxon>
        <taxon>Litomosoides</taxon>
    </lineage>
</organism>
<evidence type="ECO:0000256" key="10">
    <source>
        <dbReference type="SAM" id="Phobius"/>
    </source>
</evidence>
<dbReference type="InterPro" id="IPR050925">
    <property type="entry name" value="Rhomboid_protease_S54"/>
</dbReference>
<dbReference type="SUPFAM" id="SSF144091">
    <property type="entry name" value="Rhomboid-like"/>
    <property type="match status" value="1"/>
</dbReference>
<dbReference type="GO" id="GO:0004252">
    <property type="term" value="F:serine-type endopeptidase activity"/>
    <property type="evidence" value="ECO:0007669"/>
    <property type="project" value="InterPro"/>
</dbReference>
<evidence type="ECO:0000256" key="7">
    <source>
        <dbReference type="ARBA" id="ARBA00022989"/>
    </source>
</evidence>
<evidence type="ECO:0000256" key="5">
    <source>
        <dbReference type="ARBA" id="ARBA00022692"/>
    </source>
</evidence>
<keyword evidence="8 10" id="KW-0472">Membrane</keyword>
<dbReference type="OrthoDB" id="10260614at2759"/>
<dbReference type="PANTHER" id="PTHR43731:SF14">
    <property type="entry name" value="PRESENILIN-ASSOCIATED RHOMBOID-LIKE PROTEIN, MITOCHONDRIAL"/>
    <property type="match status" value="1"/>
</dbReference>
<comment type="catalytic activity">
    <reaction evidence="1">
        <text>Cleaves type-1 transmembrane domains using a catalytic dyad composed of serine and histidine that are contributed by different transmembrane domains.</text>
        <dbReference type="EC" id="3.4.21.105"/>
    </reaction>
</comment>
<protein>
    <recommendedName>
        <fullName evidence="4">rhomboid protease</fullName>
        <ecNumber evidence="4">3.4.21.105</ecNumber>
    </recommendedName>
</protein>
<evidence type="ECO:0000256" key="4">
    <source>
        <dbReference type="ARBA" id="ARBA00013039"/>
    </source>
</evidence>
<evidence type="ECO:0000259" key="11">
    <source>
        <dbReference type="Pfam" id="PF01694"/>
    </source>
</evidence>
<keyword evidence="9" id="KW-0175">Coiled coil</keyword>
<dbReference type="EC" id="3.4.21.105" evidence="4"/>
<evidence type="ECO:0000313" key="12">
    <source>
        <dbReference type="EMBL" id="VDK88343.1"/>
    </source>
</evidence>
<feature type="transmembrane region" description="Helical" evidence="10">
    <location>
        <begin position="202"/>
        <end position="224"/>
    </location>
</feature>
<feature type="transmembrane region" description="Helical" evidence="10">
    <location>
        <begin position="130"/>
        <end position="147"/>
    </location>
</feature>
<keyword evidence="5 10" id="KW-0812">Transmembrane</keyword>
<feature type="coiled-coil region" evidence="9">
    <location>
        <begin position="27"/>
        <end position="54"/>
    </location>
</feature>
<name>A0A3P6TZV6_LITSI</name>
<dbReference type="GO" id="GO:0006465">
    <property type="term" value="P:signal peptide processing"/>
    <property type="evidence" value="ECO:0007669"/>
    <property type="project" value="TreeGrafter"/>
</dbReference>
<dbReference type="Pfam" id="PF01694">
    <property type="entry name" value="Rhomboid"/>
    <property type="match status" value="1"/>
</dbReference>
<evidence type="ECO:0000256" key="8">
    <source>
        <dbReference type="ARBA" id="ARBA00023136"/>
    </source>
</evidence>
<dbReference type="GO" id="GO:0016020">
    <property type="term" value="C:membrane"/>
    <property type="evidence" value="ECO:0007669"/>
    <property type="project" value="UniProtKB-SubCell"/>
</dbReference>
<comment type="similarity">
    <text evidence="3">Belongs to the peptidase S54 family.</text>
</comment>
<accession>A0A3P6TZV6</accession>
<dbReference type="AlphaFoldDB" id="A0A3P6TZV6"/>
<feature type="transmembrane region" description="Helical" evidence="10">
    <location>
        <begin position="273"/>
        <end position="293"/>
    </location>
</feature>
<evidence type="ECO:0000256" key="2">
    <source>
        <dbReference type="ARBA" id="ARBA00004141"/>
    </source>
</evidence>
<evidence type="ECO:0000313" key="13">
    <source>
        <dbReference type="Proteomes" id="UP000277928"/>
    </source>
</evidence>
<evidence type="ECO:0000256" key="9">
    <source>
        <dbReference type="SAM" id="Coils"/>
    </source>
</evidence>
<feature type="transmembrane region" description="Helical" evidence="10">
    <location>
        <begin position="236"/>
        <end position="252"/>
    </location>
</feature>
<keyword evidence="7 10" id="KW-1133">Transmembrane helix</keyword>
<proteinExistence type="inferred from homology"/>
<evidence type="ECO:0000256" key="6">
    <source>
        <dbReference type="ARBA" id="ARBA00022801"/>
    </source>
</evidence>
<dbReference type="Proteomes" id="UP000277928">
    <property type="component" value="Unassembled WGS sequence"/>
</dbReference>
<dbReference type="Gene3D" id="1.20.1540.10">
    <property type="entry name" value="Rhomboid-like"/>
    <property type="match status" value="1"/>
</dbReference>
<sequence>MLSVLMKWTCEFTGKSSRLVLFQPVRNRFGLNRKEKYRRRIDELKERIKEPKQKLPYQEDVIPLRPSRDLWKALGFTVGIGAASFAVAAVCDLKRSNNRWREIYETVNMRYNETRNHFSKYRRLRDGVKCTLMLIGLNLMVMLMWRIKPWQLFMWRWFTNSFASKALCLPMVLSAFSHANMLHLVLNMYVLNTFAPISIDSFLGIEQFWAFYITAAAVSSLAGITHKCVMKTNRRALGASGAIMALLVYTCMKLPEARLKIIFVPHFDFSAKSAVIGMITFDFICLLLGFKLFDHAAHLGGSLFGLFYGVYGQHLIWRKYCNEVLKLCGLSAEKRQNVERARRSRSPPPRHY</sequence>
<dbReference type="InterPro" id="IPR035952">
    <property type="entry name" value="Rhomboid-like_sf"/>
</dbReference>
<feature type="transmembrane region" description="Helical" evidence="10">
    <location>
        <begin position="299"/>
        <end position="317"/>
    </location>
</feature>
<comment type="subcellular location">
    <subcellularLocation>
        <location evidence="2">Membrane</location>
        <topology evidence="2">Multi-pass membrane protein</topology>
    </subcellularLocation>
</comment>
<dbReference type="OMA" id="SHANMLH"/>
<evidence type="ECO:0000256" key="3">
    <source>
        <dbReference type="ARBA" id="ARBA00009045"/>
    </source>
</evidence>
<dbReference type="EMBL" id="UYRX01001131">
    <property type="protein sequence ID" value="VDK88343.1"/>
    <property type="molecule type" value="Genomic_DNA"/>
</dbReference>